<dbReference type="Pfam" id="PF00440">
    <property type="entry name" value="TetR_N"/>
    <property type="match status" value="1"/>
</dbReference>
<name>A0ABW3GAD8_9NOCA</name>
<evidence type="ECO:0000313" key="6">
    <source>
        <dbReference type="EMBL" id="MFD0925865.1"/>
    </source>
</evidence>
<dbReference type="PANTHER" id="PTHR47506:SF6">
    <property type="entry name" value="HTH-TYPE TRANSCRIPTIONAL REPRESSOR NEMR"/>
    <property type="match status" value="1"/>
</dbReference>
<dbReference type="InterPro" id="IPR036271">
    <property type="entry name" value="Tet_transcr_reg_TetR-rel_C_sf"/>
</dbReference>
<dbReference type="Pfam" id="PF16925">
    <property type="entry name" value="TetR_C_13"/>
    <property type="match status" value="1"/>
</dbReference>
<dbReference type="InterPro" id="IPR001647">
    <property type="entry name" value="HTH_TetR"/>
</dbReference>
<dbReference type="SUPFAM" id="SSF46689">
    <property type="entry name" value="Homeodomain-like"/>
    <property type="match status" value="1"/>
</dbReference>
<dbReference type="PANTHER" id="PTHR47506">
    <property type="entry name" value="TRANSCRIPTIONAL REGULATORY PROTEIN"/>
    <property type="match status" value="1"/>
</dbReference>
<keyword evidence="1" id="KW-0805">Transcription regulation</keyword>
<dbReference type="InterPro" id="IPR009057">
    <property type="entry name" value="Homeodomain-like_sf"/>
</dbReference>
<evidence type="ECO:0000256" key="1">
    <source>
        <dbReference type="ARBA" id="ARBA00023015"/>
    </source>
</evidence>
<evidence type="ECO:0000259" key="5">
    <source>
        <dbReference type="PROSITE" id="PS50977"/>
    </source>
</evidence>
<dbReference type="EMBL" id="JBHTIL010000001">
    <property type="protein sequence ID" value="MFD0925865.1"/>
    <property type="molecule type" value="Genomic_DNA"/>
</dbReference>
<feature type="domain" description="HTH tetR-type" evidence="5">
    <location>
        <begin position="6"/>
        <end position="66"/>
    </location>
</feature>
<feature type="DNA-binding region" description="H-T-H motif" evidence="4">
    <location>
        <begin position="29"/>
        <end position="48"/>
    </location>
</feature>
<dbReference type="InterPro" id="IPR011075">
    <property type="entry name" value="TetR_C"/>
</dbReference>
<evidence type="ECO:0000256" key="4">
    <source>
        <dbReference type="PROSITE-ProRule" id="PRU00335"/>
    </source>
</evidence>
<protein>
    <submittedName>
        <fullName evidence="6">TetR/AcrR family transcriptional regulator</fullName>
    </submittedName>
</protein>
<accession>A0ABW3GAD8</accession>
<dbReference type="Gene3D" id="1.10.357.10">
    <property type="entry name" value="Tetracycline Repressor, domain 2"/>
    <property type="match status" value="1"/>
</dbReference>
<gene>
    <name evidence="6" type="ORF">ACFQ04_08965</name>
</gene>
<sequence>MPTPEIDTRQTILDTAEQIMSHKGYAAVGLNEVLTEAGVPKGSFYHWFGSKDAFGKALIESYFEHYLAGMDEIVARPGSGADRLSAYWQDFYDMQAVNDCQGRCLVVKLGAEVADLSETMRQALIIGTSDIAERIERMIQDGVSDGSVTIDVDPSELARDLYTGWIGASVLAKINRAREPLDRVFAMTRHRLHLS</sequence>
<proteinExistence type="predicted"/>
<dbReference type="PRINTS" id="PR00455">
    <property type="entry name" value="HTHTETR"/>
</dbReference>
<evidence type="ECO:0000256" key="2">
    <source>
        <dbReference type="ARBA" id="ARBA00023125"/>
    </source>
</evidence>
<evidence type="ECO:0000256" key="3">
    <source>
        <dbReference type="ARBA" id="ARBA00023163"/>
    </source>
</evidence>
<organism evidence="6 7">
    <name type="scientific">Williamsia deligens</name>
    <dbReference type="NCBI Taxonomy" id="321325"/>
    <lineage>
        <taxon>Bacteria</taxon>
        <taxon>Bacillati</taxon>
        <taxon>Actinomycetota</taxon>
        <taxon>Actinomycetes</taxon>
        <taxon>Mycobacteriales</taxon>
        <taxon>Nocardiaceae</taxon>
        <taxon>Williamsia</taxon>
    </lineage>
</organism>
<keyword evidence="7" id="KW-1185">Reference proteome</keyword>
<keyword evidence="3" id="KW-0804">Transcription</keyword>
<dbReference type="PROSITE" id="PS50977">
    <property type="entry name" value="HTH_TETR_2"/>
    <property type="match status" value="1"/>
</dbReference>
<reference evidence="7" key="1">
    <citation type="journal article" date="2019" name="Int. J. Syst. Evol. Microbiol.">
        <title>The Global Catalogue of Microorganisms (GCM) 10K type strain sequencing project: providing services to taxonomists for standard genome sequencing and annotation.</title>
        <authorList>
            <consortium name="The Broad Institute Genomics Platform"/>
            <consortium name="The Broad Institute Genome Sequencing Center for Infectious Disease"/>
            <person name="Wu L."/>
            <person name="Ma J."/>
        </authorList>
    </citation>
    <scope>NUCLEOTIDE SEQUENCE [LARGE SCALE GENOMIC DNA]</scope>
    <source>
        <strain evidence="7">CCUG 50873</strain>
    </source>
</reference>
<evidence type="ECO:0000313" key="7">
    <source>
        <dbReference type="Proteomes" id="UP001597068"/>
    </source>
</evidence>
<keyword evidence="2 4" id="KW-0238">DNA-binding</keyword>
<dbReference type="RefSeq" id="WP_253646219.1">
    <property type="nucleotide sequence ID" value="NZ_BAAAMO010000002.1"/>
</dbReference>
<comment type="caution">
    <text evidence="6">The sequence shown here is derived from an EMBL/GenBank/DDBJ whole genome shotgun (WGS) entry which is preliminary data.</text>
</comment>
<dbReference type="Proteomes" id="UP001597068">
    <property type="component" value="Unassembled WGS sequence"/>
</dbReference>
<dbReference type="SUPFAM" id="SSF48498">
    <property type="entry name" value="Tetracyclin repressor-like, C-terminal domain"/>
    <property type="match status" value="1"/>
</dbReference>